<protein>
    <submittedName>
        <fullName evidence="2">Uncharacterized protein</fullName>
    </submittedName>
</protein>
<dbReference type="RefSeq" id="XP_052946312.1">
    <property type="nucleotide sequence ID" value="XM_053093307.1"/>
</dbReference>
<evidence type="ECO:0000313" key="2">
    <source>
        <dbReference type="EMBL" id="KAI9636535.1"/>
    </source>
</evidence>
<evidence type="ECO:0000313" key="3">
    <source>
        <dbReference type="Proteomes" id="UP001164286"/>
    </source>
</evidence>
<reference evidence="2" key="1">
    <citation type="journal article" date="2022" name="G3 (Bethesda)">
        <title>High quality genome of the basidiomycete yeast Dioszegia hungarica PDD-24b-2 isolated from cloud water.</title>
        <authorList>
            <person name="Jarrige D."/>
            <person name="Haridas S."/>
            <person name="Bleykasten-Grosshans C."/>
            <person name="Joly M."/>
            <person name="Nadalig T."/>
            <person name="Sancelme M."/>
            <person name="Vuilleumier S."/>
            <person name="Grigoriev I.V."/>
            <person name="Amato P."/>
            <person name="Bringel F."/>
        </authorList>
    </citation>
    <scope>NUCLEOTIDE SEQUENCE</scope>
    <source>
        <strain evidence="2">PDD-24b-2</strain>
    </source>
</reference>
<dbReference type="AlphaFoldDB" id="A0AA38H960"/>
<organism evidence="2 3">
    <name type="scientific">Dioszegia hungarica</name>
    <dbReference type="NCBI Taxonomy" id="4972"/>
    <lineage>
        <taxon>Eukaryota</taxon>
        <taxon>Fungi</taxon>
        <taxon>Dikarya</taxon>
        <taxon>Basidiomycota</taxon>
        <taxon>Agaricomycotina</taxon>
        <taxon>Tremellomycetes</taxon>
        <taxon>Tremellales</taxon>
        <taxon>Bulleribasidiaceae</taxon>
        <taxon>Dioszegia</taxon>
    </lineage>
</organism>
<proteinExistence type="predicted"/>
<feature type="region of interest" description="Disordered" evidence="1">
    <location>
        <begin position="274"/>
        <end position="298"/>
    </location>
</feature>
<dbReference type="EMBL" id="JAKWFO010000005">
    <property type="protein sequence ID" value="KAI9636535.1"/>
    <property type="molecule type" value="Genomic_DNA"/>
</dbReference>
<evidence type="ECO:0000256" key="1">
    <source>
        <dbReference type="SAM" id="MobiDB-lite"/>
    </source>
</evidence>
<sequence>MSSRPYTGRLCPNLEDVTHRLNEPGAGSVDSGYGSLGSVVAPETIEETDLKLKRAVPKLSLIDGALKVIEDKYYWIDPTQLPSHTANEKVWKAWALTQPCAPGPNPSDPDAPIGQGDLDRIDLLCESALNALEKVRDPQSFFCDSLVHSDEMGRDEAITLIKQAMMDTLDRLGISHESLEGASKAGRYGTGLWHINQTRAVGGQWLRYDDPSAAIDSVKLSLKALQALSRDREPKYAMDATWSGELGGSRWTLLERILEARAIVHDIERGGMEGDVAGGRSTGGPALERSMTSSNREEDKDILAGVGGGSELGPMVGTADHLYNDFMGFEPPPTS</sequence>
<accession>A0AA38H960</accession>
<name>A0AA38H960_9TREE</name>
<dbReference type="Proteomes" id="UP001164286">
    <property type="component" value="Unassembled WGS sequence"/>
</dbReference>
<dbReference type="GeneID" id="77732512"/>
<gene>
    <name evidence="2" type="ORF">MKK02DRAFT_45239</name>
</gene>
<comment type="caution">
    <text evidence="2">The sequence shown here is derived from an EMBL/GenBank/DDBJ whole genome shotgun (WGS) entry which is preliminary data.</text>
</comment>
<keyword evidence="3" id="KW-1185">Reference proteome</keyword>